<keyword evidence="3" id="KW-1185">Reference proteome</keyword>
<dbReference type="WBParaSite" id="TMUE_1000005327.1">
    <property type="protein sequence ID" value="TMUE_1000005327.1"/>
    <property type="gene ID" value="WBGene00291921"/>
</dbReference>
<name>A0A5S6QEI1_TRIMR</name>
<feature type="chain" id="PRO_5024457518" evidence="1">
    <location>
        <begin position="28"/>
        <end position="458"/>
    </location>
</feature>
<dbReference type="SMART" id="SM00289">
    <property type="entry name" value="WR1"/>
    <property type="match status" value="5"/>
</dbReference>
<dbReference type="Pfam" id="PF23416">
    <property type="entry name" value="DUF7107"/>
    <property type="match status" value="1"/>
</dbReference>
<sequence>MKIAAYKGAALNLLLLFHHFRLPQIFATIGAWCNRHEDCTDQTICVLNRCEIAEPTVGQCVSSSDCNQAEMCKYGICWKKAEYCLSGSSPYYQNGYAVTCNPNNPYQECPRGYSCDSQTRYCCIDRESYGIELGGACVSHEDKNQCQPANSACINGVCHCVPGYKQVGGKCSPSTYEKNGLLEPCYSSTQCGTAFSQCTAGLCSCRPNYIMTGRTCMPRIRNCPTGSPLIQSGRVLECVIEADWSSTLRDTCPLDFFCVSYGSPEVEENSRPISRAAGFCCPKITSICPVGSAYTVSQIECSRYCPRNTHYCHRSGRSLFWKAVCCEKPCYDQEILVDGQCRSGIRKAALGQLTDLNIAERQACRTDRDCTVTNGVCKDSVCDCDSFRLLINGECIVPRCAYGQPDISSDGSLLKCPPSCLGELSYCDASEKYCVLFKNKKITISACTVIVQDNLNRL</sequence>
<protein>
    <submittedName>
        <fullName evidence="4">EB domain-containing protein</fullName>
    </submittedName>
</protein>
<dbReference type="STRING" id="70415.A0A5S6QEI1"/>
<dbReference type="Proteomes" id="UP000046395">
    <property type="component" value="Unassembled WGS sequence"/>
</dbReference>
<dbReference type="InterPro" id="IPR055531">
    <property type="entry name" value="DUF7107"/>
</dbReference>
<organism evidence="3 4">
    <name type="scientific">Trichuris muris</name>
    <name type="common">Mouse whipworm</name>
    <dbReference type="NCBI Taxonomy" id="70415"/>
    <lineage>
        <taxon>Eukaryota</taxon>
        <taxon>Metazoa</taxon>
        <taxon>Ecdysozoa</taxon>
        <taxon>Nematoda</taxon>
        <taxon>Enoplea</taxon>
        <taxon>Dorylaimia</taxon>
        <taxon>Trichinellida</taxon>
        <taxon>Trichuridae</taxon>
        <taxon>Trichuris</taxon>
    </lineage>
</organism>
<evidence type="ECO:0000259" key="2">
    <source>
        <dbReference type="Pfam" id="PF23416"/>
    </source>
</evidence>
<feature type="domain" description="DUF7107" evidence="2">
    <location>
        <begin position="33"/>
        <end position="79"/>
    </location>
</feature>
<feature type="signal peptide" evidence="1">
    <location>
        <begin position="1"/>
        <end position="27"/>
    </location>
</feature>
<accession>A0A5S6QEI1</accession>
<keyword evidence="1" id="KW-0732">Signal</keyword>
<evidence type="ECO:0000313" key="4">
    <source>
        <dbReference type="WBParaSite" id="TMUE_1000005327.1"/>
    </source>
</evidence>
<proteinExistence type="predicted"/>
<dbReference type="InterPro" id="IPR006150">
    <property type="entry name" value="Cys_repeat_1"/>
</dbReference>
<dbReference type="AlphaFoldDB" id="A0A5S6QEI1"/>
<evidence type="ECO:0000313" key="3">
    <source>
        <dbReference type="Proteomes" id="UP000046395"/>
    </source>
</evidence>
<evidence type="ECO:0000256" key="1">
    <source>
        <dbReference type="SAM" id="SignalP"/>
    </source>
</evidence>
<reference evidence="4" key="1">
    <citation type="submission" date="2019-12" db="UniProtKB">
        <authorList>
            <consortium name="WormBaseParasite"/>
        </authorList>
    </citation>
    <scope>IDENTIFICATION</scope>
</reference>